<dbReference type="AlphaFoldDB" id="A0A495VBM9"/>
<keyword evidence="2" id="KW-0808">Transferase</keyword>
<protein>
    <submittedName>
        <fullName evidence="2">Glycosyltransferase involved in cell wall biosynthesis</fullName>
    </submittedName>
</protein>
<evidence type="ECO:0000313" key="2">
    <source>
        <dbReference type="EMBL" id="RKT45238.1"/>
    </source>
</evidence>
<dbReference type="Proteomes" id="UP000274556">
    <property type="component" value="Unassembled WGS sequence"/>
</dbReference>
<name>A0A495VBM9_9GAMM</name>
<comment type="caution">
    <text evidence="2">The sequence shown here is derived from an EMBL/GenBank/DDBJ whole genome shotgun (WGS) entry which is preliminary data.</text>
</comment>
<dbReference type="GO" id="GO:0016740">
    <property type="term" value="F:transferase activity"/>
    <property type="evidence" value="ECO:0007669"/>
    <property type="project" value="UniProtKB-KW"/>
</dbReference>
<sequence length="389" mass="42979">MTSVIRAMRSVGVRSYLVSFPVLGRGAKISVTGTVRLRGGGIPQLYFPGIRDRYFRKIASLFLFGLYCLFRVRPSDHIVVYNFAFEYILGVMVLYFRRQPAILDIEDSPRIDETGFRGAVNRILFPLFCRITATRKLVVSERLAKDLHLKDYCVVYGAIESVPVSRQIDVASHWSQVAGGAPLSLHYGGSLCVETGLDLFCGAVERLFRVVPRDRCYLRIVVTGFGGFGSSDRIKKLQALSKHTGISVEFYGELTRPEYLRLMISCHAALALKLPDSEMGKTTFPSKVVEITSLGLLLISTSVSDVPQLFDRTNAVLLSKASASELASTICSVLNNAADMAGVAIRGRDRAYDLFGQKAVGLMVSDFVLGRRVSKRRVSEKIAQGSRLV</sequence>
<dbReference type="EMBL" id="RBXL01000001">
    <property type="protein sequence ID" value="RKT45238.1"/>
    <property type="molecule type" value="Genomic_DNA"/>
</dbReference>
<gene>
    <name evidence="2" type="ORF">BDD21_2664</name>
</gene>
<evidence type="ECO:0000313" key="3">
    <source>
        <dbReference type="Proteomes" id="UP000274556"/>
    </source>
</evidence>
<dbReference type="Pfam" id="PF13692">
    <property type="entry name" value="Glyco_trans_1_4"/>
    <property type="match status" value="1"/>
</dbReference>
<dbReference type="SUPFAM" id="SSF53756">
    <property type="entry name" value="UDP-Glycosyltransferase/glycogen phosphorylase"/>
    <property type="match status" value="1"/>
</dbReference>
<feature type="transmembrane region" description="Helical" evidence="1">
    <location>
        <begin position="78"/>
        <end position="96"/>
    </location>
</feature>
<reference evidence="2 3" key="1">
    <citation type="submission" date="2018-10" db="EMBL/GenBank/DDBJ databases">
        <title>Genomic Encyclopedia of Archaeal and Bacterial Type Strains, Phase II (KMG-II): from individual species to whole genera.</title>
        <authorList>
            <person name="Goeker M."/>
        </authorList>
    </citation>
    <scope>NUCLEOTIDE SEQUENCE [LARGE SCALE GENOMIC DNA]</scope>
    <source>
        <strain evidence="2 3">DSM 235</strain>
    </source>
</reference>
<keyword evidence="1" id="KW-1133">Transmembrane helix</keyword>
<keyword evidence="3" id="KW-1185">Reference proteome</keyword>
<proteinExistence type="predicted"/>
<organism evidence="2 3">
    <name type="scientific">Thiocapsa rosea</name>
    <dbReference type="NCBI Taxonomy" id="69360"/>
    <lineage>
        <taxon>Bacteria</taxon>
        <taxon>Pseudomonadati</taxon>
        <taxon>Pseudomonadota</taxon>
        <taxon>Gammaproteobacteria</taxon>
        <taxon>Chromatiales</taxon>
        <taxon>Chromatiaceae</taxon>
        <taxon>Thiocapsa</taxon>
    </lineage>
</organism>
<keyword evidence="1" id="KW-0472">Membrane</keyword>
<keyword evidence="1" id="KW-0812">Transmembrane</keyword>
<dbReference type="Gene3D" id="3.40.50.2000">
    <property type="entry name" value="Glycogen Phosphorylase B"/>
    <property type="match status" value="1"/>
</dbReference>
<evidence type="ECO:0000256" key="1">
    <source>
        <dbReference type="SAM" id="Phobius"/>
    </source>
</evidence>
<accession>A0A495VBM9</accession>